<dbReference type="Pfam" id="PF13360">
    <property type="entry name" value="PQQ_2"/>
    <property type="match status" value="1"/>
</dbReference>
<keyword evidence="2" id="KW-1003">Cell membrane</keyword>
<dbReference type="InterPro" id="IPR002372">
    <property type="entry name" value="PQQ_rpt_dom"/>
</dbReference>
<evidence type="ECO:0000256" key="6">
    <source>
        <dbReference type="SAM" id="Phobius"/>
    </source>
</evidence>
<keyword evidence="4 6" id="KW-1133">Transmembrane helix</keyword>
<feature type="transmembrane region" description="Helical" evidence="6">
    <location>
        <begin position="462"/>
        <end position="480"/>
    </location>
</feature>
<dbReference type="SUPFAM" id="SSF50998">
    <property type="entry name" value="Quinoprotein alcohol dehydrogenase-like"/>
    <property type="match status" value="1"/>
</dbReference>
<protein>
    <submittedName>
        <fullName evidence="9">PQQ-binding-like beta-propeller repeat protein</fullName>
    </submittedName>
</protein>
<dbReference type="GO" id="GO:0005886">
    <property type="term" value="C:plasma membrane"/>
    <property type="evidence" value="ECO:0007669"/>
    <property type="project" value="UniProtKB-SubCell"/>
</dbReference>
<organism evidence="9 10">
    <name type="scientific">candidate division KSB3 bacterium</name>
    <dbReference type="NCBI Taxonomy" id="2044937"/>
    <lineage>
        <taxon>Bacteria</taxon>
        <taxon>candidate division KSB3</taxon>
    </lineage>
</organism>
<feature type="domain" description="RDD" evidence="7">
    <location>
        <begin position="317"/>
        <end position="449"/>
    </location>
</feature>
<dbReference type="InterPro" id="IPR011047">
    <property type="entry name" value="Quinoprotein_ADH-like_sf"/>
</dbReference>
<feature type="domain" description="Pyrrolo-quinoline quinone repeat" evidence="8">
    <location>
        <begin position="589"/>
        <end position="710"/>
    </location>
</feature>
<dbReference type="AlphaFoldDB" id="A0A9D5Q6M1"/>
<dbReference type="Proteomes" id="UP000649604">
    <property type="component" value="Unassembled WGS sequence"/>
</dbReference>
<accession>A0A9D5Q6M1</accession>
<evidence type="ECO:0000256" key="3">
    <source>
        <dbReference type="ARBA" id="ARBA00022692"/>
    </source>
</evidence>
<gene>
    <name evidence="9" type="ORF">GF339_15140</name>
</gene>
<evidence type="ECO:0000256" key="4">
    <source>
        <dbReference type="ARBA" id="ARBA00022989"/>
    </source>
</evidence>
<dbReference type="InterPro" id="IPR015943">
    <property type="entry name" value="WD40/YVTN_repeat-like_dom_sf"/>
</dbReference>
<dbReference type="PANTHER" id="PTHR36115:SF4">
    <property type="entry name" value="MEMBRANE PROTEIN"/>
    <property type="match status" value="1"/>
</dbReference>
<evidence type="ECO:0000313" key="9">
    <source>
        <dbReference type="EMBL" id="MBD3325920.1"/>
    </source>
</evidence>
<keyword evidence="5 6" id="KW-0472">Membrane</keyword>
<dbReference type="Gene3D" id="2.130.10.10">
    <property type="entry name" value="YVTN repeat-like/Quinoprotein amine dehydrogenase"/>
    <property type="match status" value="1"/>
</dbReference>
<dbReference type="PANTHER" id="PTHR36115">
    <property type="entry name" value="PROLINE-RICH ANTIGEN HOMOLOG-RELATED"/>
    <property type="match status" value="1"/>
</dbReference>
<dbReference type="CDD" id="cd08368">
    <property type="entry name" value="LIM"/>
    <property type="match status" value="1"/>
</dbReference>
<evidence type="ECO:0000256" key="5">
    <source>
        <dbReference type="ARBA" id="ARBA00023136"/>
    </source>
</evidence>
<name>A0A9D5Q6M1_9BACT</name>
<evidence type="ECO:0000256" key="2">
    <source>
        <dbReference type="ARBA" id="ARBA00022475"/>
    </source>
</evidence>
<feature type="transmembrane region" description="Helical" evidence="6">
    <location>
        <begin position="415"/>
        <end position="436"/>
    </location>
</feature>
<reference evidence="9" key="1">
    <citation type="submission" date="2019-11" db="EMBL/GenBank/DDBJ databases">
        <title>Microbial mats filling the niche in hypersaline microbial mats.</title>
        <authorList>
            <person name="Wong H.L."/>
            <person name="Macleod F.I."/>
            <person name="White R.A. III"/>
            <person name="Burns B.P."/>
        </authorList>
    </citation>
    <scope>NUCLEOTIDE SEQUENCE</scope>
    <source>
        <strain evidence="9">Rbin_158</strain>
    </source>
</reference>
<evidence type="ECO:0000256" key="1">
    <source>
        <dbReference type="ARBA" id="ARBA00004651"/>
    </source>
</evidence>
<comment type="subcellular location">
    <subcellularLocation>
        <location evidence="1">Cell membrane</location>
        <topology evidence="1">Multi-pass membrane protein</topology>
    </subcellularLocation>
</comment>
<feature type="transmembrane region" description="Helical" evidence="6">
    <location>
        <begin position="53"/>
        <end position="72"/>
    </location>
</feature>
<comment type="caution">
    <text evidence="9">The sequence shown here is derived from an EMBL/GenBank/DDBJ whole genome shotgun (WGS) entry which is preliminary data.</text>
</comment>
<dbReference type="InterPro" id="IPR010432">
    <property type="entry name" value="RDD"/>
</dbReference>
<dbReference type="Pfam" id="PF06271">
    <property type="entry name" value="RDD"/>
    <property type="match status" value="1"/>
</dbReference>
<sequence length="891" mass="100480">MYCYHCGMHNIDTAAECEMCGAPLFADDTTQDMTLYTDLTQFPYRALVRVLRLTNPVLSVVLIPIVTVMYLVHKMTGTPFLSAMLNSKTPKWHRTNLQRLPTLHQKSWTTASAFLHQQGFAPLIDLEDVSMVQGYIQHLTVHPERKTYATLHVNKASGRVGYVTFSAFMPDHRFLSVDNTYALPMTTPEFLTLLHLPHASMEETYQEFQQQLAQIPGVPQLFPLERLLPRGYAQRKFLIEQGITQGVLHRKDQKQRPHISACYYHPMNAAVRKCGVCGTPLCEACYTEYQGTIYCQHCLPQDALSASLPSISEDMGYAGFGIRTVAALLDLLLIAVSSVGVYLALRFLMRMFLPDAEGSMIPFLITQFLAVVGVVAYLIIPIKTYGHTLGQMVCGLHVVDRRGAPPEAVAAIVRFAYHVFAGLFIIPLLGYLFVLFRRSKQGLHDQLAGTFVLTKFPRRKAVVAWGLLGVLVAGIGWQVYRYRDILSWLPFWYSPARYAPQAPDIELEARWVKYFDQDQEYIQMYVNRDDQCIVSTTTSLSAIDMRTGEVRWSIDHLLNAFIQPLSARMDLPLLVLQHASSGREWTLLKIEPTSGAIIWQQTLTSQSPRVAFDADLIVVYDETSVQGYDQAGNEIWERRFQDQWLVESVHLHSGVLVGRYAETSVALTYLARETGEVLWEMTDHQYTPGYVLKKDRQLFYTSESTMILMDVPHQQPVWEVAADRGYVMAHTAGEAAETPETQAAIYTTQAALRMEDGSLLFAYPPGSRFGALTQEFLILLHETKQHNEILLVDKSTGVVEQRLGEKPWFAVMYLTENASTIYLAANQKPEAARERITIPSALILIDKQTLAWQVLPIGTNLGTLQVKVFAEDHVVFIPSFQGIGAYAIPQS</sequence>
<evidence type="ECO:0000259" key="7">
    <source>
        <dbReference type="Pfam" id="PF06271"/>
    </source>
</evidence>
<keyword evidence="3 6" id="KW-0812">Transmembrane</keyword>
<feature type="transmembrane region" description="Helical" evidence="6">
    <location>
        <begin position="325"/>
        <end position="348"/>
    </location>
</feature>
<proteinExistence type="predicted"/>
<dbReference type="EMBL" id="WJJP01000496">
    <property type="protein sequence ID" value="MBD3325920.1"/>
    <property type="molecule type" value="Genomic_DNA"/>
</dbReference>
<dbReference type="InterPro" id="IPR051791">
    <property type="entry name" value="Pra-immunoreactive"/>
</dbReference>
<feature type="transmembrane region" description="Helical" evidence="6">
    <location>
        <begin position="360"/>
        <end position="380"/>
    </location>
</feature>
<evidence type="ECO:0000313" key="10">
    <source>
        <dbReference type="Proteomes" id="UP000649604"/>
    </source>
</evidence>
<evidence type="ECO:0000259" key="8">
    <source>
        <dbReference type="Pfam" id="PF13360"/>
    </source>
</evidence>